<dbReference type="Proteomes" id="UP001295740">
    <property type="component" value="Unassembled WGS sequence"/>
</dbReference>
<gene>
    <name evidence="3" type="ORF">KHLLAP_LOCUS6232</name>
</gene>
<feature type="compositionally biased region" description="Polar residues" evidence="1">
    <location>
        <begin position="164"/>
        <end position="174"/>
    </location>
</feature>
<comment type="caution">
    <text evidence="3">The sequence shown here is derived from an EMBL/GenBank/DDBJ whole genome shotgun (WGS) entry which is preliminary data.</text>
</comment>
<dbReference type="InterPro" id="IPR046522">
    <property type="entry name" value="DUF6699"/>
</dbReference>
<keyword evidence="4" id="KW-1185">Reference proteome</keyword>
<evidence type="ECO:0000313" key="4">
    <source>
        <dbReference type="Proteomes" id="UP001295740"/>
    </source>
</evidence>
<dbReference type="EMBL" id="CAUWAG010000007">
    <property type="protein sequence ID" value="CAJ2505764.1"/>
    <property type="molecule type" value="Genomic_DNA"/>
</dbReference>
<feature type="compositionally biased region" description="Basic and acidic residues" evidence="1">
    <location>
        <begin position="139"/>
        <end position="156"/>
    </location>
</feature>
<feature type="region of interest" description="Disordered" evidence="1">
    <location>
        <begin position="1"/>
        <end position="30"/>
    </location>
</feature>
<evidence type="ECO:0000313" key="3">
    <source>
        <dbReference type="EMBL" id="CAJ2505764.1"/>
    </source>
</evidence>
<evidence type="ECO:0000256" key="1">
    <source>
        <dbReference type="SAM" id="MobiDB-lite"/>
    </source>
</evidence>
<feature type="domain" description="DUF6699" evidence="2">
    <location>
        <begin position="68"/>
        <end position="126"/>
    </location>
</feature>
<organism evidence="3 4">
    <name type="scientific">Anthostomella pinea</name>
    <dbReference type="NCBI Taxonomy" id="933095"/>
    <lineage>
        <taxon>Eukaryota</taxon>
        <taxon>Fungi</taxon>
        <taxon>Dikarya</taxon>
        <taxon>Ascomycota</taxon>
        <taxon>Pezizomycotina</taxon>
        <taxon>Sordariomycetes</taxon>
        <taxon>Xylariomycetidae</taxon>
        <taxon>Xylariales</taxon>
        <taxon>Xylariaceae</taxon>
        <taxon>Anthostomella</taxon>
    </lineage>
</organism>
<dbReference type="AlphaFoldDB" id="A0AAI8VIW1"/>
<proteinExistence type="predicted"/>
<feature type="region of interest" description="Disordered" evidence="1">
    <location>
        <begin position="139"/>
        <end position="185"/>
    </location>
</feature>
<evidence type="ECO:0000259" key="2">
    <source>
        <dbReference type="Pfam" id="PF20415"/>
    </source>
</evidence>
<reference evidence="3" key="1">
    <citation type="submission" date="2023-10" db="EMBL/GenBank/DDBJ databases">
        <authorList>
            <person name="Hackl T."/>
        </authorList>
    </citation>
    <scope>NUCLEOTIDE SEQUENCE</scope>
</reference>
<sequence length="185" mass="20723">MSEPLTKVDSAVEGLPESPVKEKAGHRRASSHVAGVASVKDMWETKTPLAVAKETQQTGWKINTSATSVEDRDILDKPLVTPLVRAIELHFKHGVVVTARNRTGVTIKDALTAIHRQYKKRTDDELGEPYLKGFEWVPDHEEYAETPEKQKEKQDDWQQLYIHLSSTPGVSNSGGKKKKKEKNAE</sequence>
<protein>
    <submittedName>
        <fullName evidence="3">Uu.00g131580.m01.CDS01</fullName>
    </submittedName>
</protein>
<accession>A0AAI8VIW1</accession>
<dbReference type="Pfam" id="PF20415">
    <property type="entry name" value="DUF6699"/>
    <property type="match status" value="1"/>
</dbReference>
<name>A0AAI8VIW1_9PEZI</name>
<feature type="compositionally biased region" description="Basic residues" evidence="1">
    <location>
        <begin position="175"/>
        <end position="185"/>
    </location>
</feature>